<evidence type="ECO:0000313" key="2">
    <source>
        <dbReference type="EMBL" id="TGM12298.1"/>
    </source>
</evidence>
<dbReference type="EMBL" id="RQGV01000018">
    <property type="protein sequence ID" value="TGM12298.1"/>
    <property type="molecule type" value="Genomic_DNA"/>
</dbReference>
<feature type="signal peptide" evidence="1">
    <location>
        <begin position="1"/>
        <end position="22"/>
    </location>
</feature>
<feature type="chain" id="PRO_5043207164" evidence="1">
    <location>
        <begin position="23"/>
        <end position="150"/>
    </location>
</feature>
<evidence type="ECO:0000256" key="1">
    <source>
        <dbReference type="SAM" id="SignalP"/>
    </source>
</evidence>
<keyword evidence="5" id="KW-1185">Reference proteome</keyword>
<gene>
    <name evidence="2" type="ORF">EHQ81_14625</name>
    <name evidence="3" type="ORF">EHQ82_17985</name>
</gene>
<comment type="caution">
    <text evidence="2">The sequence shown here is derived from an EMBL/GenBank/DDBJ whole genome shotgun (WGS) entry which is preliminary data.</text>
</comment>
<evidence type="ECO:0000313" key="4">
    <source>
        <dbReference type="Proteomes" id="UP000297832"/>
    </source>
</evidence>
<protein>
    <submittedName>
        <fullName evidence="2">TIGR04452 family lipoprotein</fullName>
    </submittedName>
</protein>
<reference evidence="3" key="1">
    <citation type="submission" date="2018-10" db="EMBL/GenBank/DDBJ databases">
        <authorList>
            <person name="Vincent A.T."/>
            <person name="Schiettekatte O."/>
            <person name="Bourhy P."/>
            <person name="Veyrier F.J."/>
            <person name="Picardeau M."/>
        </authorList>
    </citation>
    <scope>NUCLEOTIDE SEQUENCE</scope>
    <source>
        <strain evidence="3">201702406</strain>
    </source>
</reference>
<dbReference type="AlphaFoldDB" id="A0A5F2BX63"/>
<dbReference type="InterPro" id="IPR031030">
    <property type="entry name" value="Lepto_Lipo_YY_C"/>
</dbReference>
<keyword evidence="2" id="KW-0449">Lipoprotein</keyword>
<proteinExistence type="predicted"/>
<sequence>MKTMKRIYITMLITFLMANCIAVDTLGLTDTYKGDVAKDKLLAAAKIGDYMTATAYFTDQGYTGSQLDSYVLAQVMLASFIDETVFNLDESKYYKKHDVDTCALVIKFLGVAADLDSFTSYLSNKTCNLVPNDLFLDRHMGTSTNSPHKT</sequence>
<dbReference type="NCBIfam" id="TIGR04452">
    <property type="entry name" value="Lepto_Lipo_YY_C"/>
    <property type="match status" value="1"/>
</dbReference>
<evidence type="ECO:0000313" key="3">
    <source>
        <dbReference type="EMBL" id="TGM14659.1"/>
    </source>
</evidence>
<dbReference type="EMBL" id="RQGU01000130">
    <property type="protein sequence ID" value="TGM14659.1"/>
    <property type="molecule type" value="Genomic_DNA"/>
</dbReference>
<accession>A0A5F2BX63</accession>
<dbReference type="Proteomes" id="UP000297832">
    <property type="component" value="Unassembled WGS sequence"/>
</dbReference>
<dbReference type="Proteomes" id="UP000298057">
    <property type="component" value="Unassembled WGS sequence"/>
</dbReference>
<organism evidence="2 4">
    <name type="scientific">Leptospira selangorensis</name>
    <dbReference type="NCBI Taxonomy" id="2484982"/>
    <lineage>
        <taxon>Bacteria</taxon>
        <taxon>Pseudomonadati</taxon>
        <taxon>Spirochaetota</taxon>
        <taxon>Spirochaetia</taxon>
        <taxon>Leptospirales</taxon>
        <taxon>Leptospiraceae</taxon>
        <taxon>Leptospira</taxon>
    </lineage>
</organism>
<name>A0A5F2BX63_9LEPT</name>
<evidence type="ECO:0000313" key="5">
    <source>
        <dbReference type="Proteomes" id="UP000298057"/>
    </source>
</evidence>
<keyword evidence="1" id="KW-0732">Signal</keyword>
<reference evidence="4 5" key="2">
    <citation type="journal article" date="2019" name="PLoS Negl. Trop. Dis.">
        <title>Revisiting the worldwide diversity of Leptospira species in the environment.</title>
        <authorList>
            <person name="Vincent A.T."/>
            <person name="Schiettekatte O."/>
            <person name="Bourhy P."/>
            <person name="Veyrier F.J."/>
            <person name="Picardeau M."/>
        </authorList>
    </citation>
    <scope>NUCLEOTIDE SEQUENCE [LARGE SCALE GENOMIC DNA]</scope>
    <source>
        <strain evidence="2 4">201702405</strain>
        <strain evidence="5">201702406</strain>
    </source>
</reference>